<dbReference type="AlphaFoldDB" id="T1A8C7"/>
<dbReference type="InterPro" id="IPR053737">
    <property type="entry name" value="Type_II_TA_Toxin"/>
</dbReference>
<feature type="domain" description="Fido" evidence="1">
    <location>
        <begin position="7"/>
        <end position="125"/>
    </location>
</feature>
<evidence type="ECO:0000313" key="2">
    <source>
        <dbReference type="EMBL" id="EQD38100.1"/>
    </source>
</evidence>
<dbReference type="PANTHER" id="PTHR39426">
    <property type="entry name" value="HOMOLOGY TO DEATH-ON-CURING PROTEIN OF PHAGE P1"/>
    <property type="match status" value="1"/>
</dbReference>
<dbReference type="PROSITE" id="PS51459">
    <property type="entry name" value="FIDO"/>
    <property type="match status" value="1"/>
</dbReference>
<evidence type="ECO:0000313" key="4">
    <source>
        <dbReference type="EMBL" id="EQD69344.1"/>
    </source>
</evidence>
<evidence type="ECO:0000259" key="1">
    <source>
        <dbReference type="PROSITE" id="PS51459"/>
    </source>
</evidence>
<dbReference type="PIRSF" id="PIRSF018297">
    <property type="entry name" value="Doc"/>
    <property type="match status" value="1"/>
</dbReference>
<dbReference type="InterPro" id="IPR006440">
    <property type="entry name" value="Doc"/>
</dbReference>
<dbReference type="Pfam" id="PF02661">
    <property type="entry name" value="Fic"/>
    <property type="match status" value="1"/>
</dbReference>
<dbReference type="NCBIfam" id="TIGR01550">
    <property type="entry name" value="DOC_P1"/>
    <property type="match status" value="1"/>
</dbReference>
<dbReference type="InterPro" id="IPR003812">
    <property type="entry name" value="Fido"/>
</dbReference>
<proteinExistence type="predicted"/>
<dbReference type="SUPFAM" id="SSF140931">
    <property type="entry name" value="Fic-like"/>
    <property type="match status" value="1"/>
</dbReference>
<dbReference type="EMBL" id="AUZX01005023">
    <property type="protein sequence ID" value="EQD69344.1"/>
    <property type="molecule type" value="Genomic_DNA"/>
</dbReference>
<protein>
    <submittedName>
        <fullName evidence="2">Death-on-curing family protein</fullName>
    </submittedName>
</protein>
<name>T1A8C7_9ZZZZ</name>
<gene>
    <name evidence="4" type="ORF">B1A_06946</name>
    <name evidence="2" type="ORF">B1B_15984</name>
    <name evidence="3" type="ORF">B2A_08759</name>
</gene>
<organism evidence="2">
    <name type="scientific">mine drainage metagenome</name>
    <dbReference type="NCBI Taxonomy" id="410659"/>
    <lineage>
        <taxon>unclassified sequences</taxon>
        <taxon>metagenomes</taxon>
        <taxon>ecological metagenomes</taxon>
    </lineage>
</organism>
<dbReference type="InterPro" id="IPR036597">
    <property type="entry name" value="Fido-like_dom_sf"/>
</dbReference>
<dbReference type="GO" id="GO:0016301">
    <property type="term" value="F:kinase activity"/>
    <property type="evidence" value="ECO:0007669"/>
    <property type="project" value="InterPro"/>
</dbReference>
<dbReference type="PANTHER" id="PTHR39426:SF1">
    <property type="entry name" value="HOMOLOGY TO DEATH-ON-CURING PROTEIN OF PHAGE P1"/>
    <property type="match status" value="1"/>
</dbReference>
<reference evidence="2" key="2">
    <citation type="journal article" date="2014" name="ISME J.">
        <title>Microbial stratification in low pH oxic and suboxic macroscopic growths along an acid mine drainage.</title>
        <authorList>
            <person name="Mendez-Garcia C."/>
            <person name="Mesa V."/>
            <person name="Sprenger R.R."/>
            <person name="Richter M."/>
            <person name="Diez M.S."/>
            <person name="Solano J."/>
            <person name="Bargiela R."/>
            <person name="Golyshina O.V."/>
            <person name="Manteca A."/>
            <person name="Ramos J.L."/>
            <person name="Gallego J.R."/>
            <person name="Llorente I."/>
            <person name="Martins Dos Santos V.A."/>
            <person name="Jensen O.N."/>
            <person name="Pelaez A.I."/>
            <person name="Sanchez J."/>
            <person name="Ferrer M."/>
        </authorList>
    </citation>
    <scope>NUCLEOTIDE SEQUENCE</scope>
</reference>
<evidence type="ECO:0000313" key="3">
    <source>
        <dbReference type="EMBL" id="EQD46745.1"/>
    </source>
</evidence>
<accession>T1A8C7</accession>
<dbReference type="EMBL" id="AUZZ01006314">
    <property type="protein sequence ID" value="EQD46745.1"/>
    <property type="molecule type" value="Genomic_DNA"/>
</dbReference>
<reference evidence="2" key="1">
    <citation type="submission" date="2013-08" db="EMBL/GenBank/DDBJ databases">
        <authorList>
            <person name="Mendez C."/>
            <person name="Richter M."/>
            <person name="Ferrer M."/>
            <person name="Sanchez J."/>
        </authorList>
    </citation>
    <scope>NUCLEOTIDE SEQUENCE</scope>
</reference>
<comment type="caution">
    <text evidence="2">The sequence shown here is derived from an EMBL/GenBank/DDBJ whole genome shotgun (WGS) entry which is preliminary data.</text>
</comment>
<sequence length="133" mass="14492">MKPPLWLGADLVRALHAELLAEHGGLDARCNEALLESALARPQQRFAYAEAPPALANLAAAYGYGLARNHGFSDGNKRVALMAMYVFLRLNGQILDAPEVEAVAVIQDLAPGRFDEAALTAWLKARSKKVRKR</sequence>
<dbReference type="Gene3D" id="1.20.120.1870">
    <property type="entry name" value="Fic/DOC protein, Fido domain"/>
    <property type="match status" value="1"/>
</dbReference>
<dbReference type="EMBL" id="AUZY01010627">
    <property type="protein sequence ID" value="EQD38100.1"/>
    <property type="molecule type" value="Genomic_DNA"/>
</dbReference>